<evidence type="ECO:0000259" key="15">
    <source>
        <dbReference type="Pfam" id="PF07715"/>
    </source>
</evidence>
<keyword evidence="5 11" id="KW-0812">Transmembrane</keyword>
<dbReference type="SUPFAM" id="SSF56935">
    <property type="entry name" value="Porins"/>
    <property type="match status" value="1"/>
</dbReference>
<evidence type="ECO:0000313" key="16">
    <source>
        <dbReference type="EMBL" id="ABQ70519.1"/>
    </source>
</evidence>
<keyword evidence="6" id="KW-0408">Iron</keyword>
<evidence type="ECO:0000256" key="4">
    <source>
        <dbReference type="ARBA" id="ARBA00022496"/>
    </source>
</evidence>
<evidence type="ECO:0000256" key="9">
    <source>
        <dbReference type="ARBA" id="ARBA00023136"/>
    </source>
</evidence>
<dbReference type="PROSITE" id="PS52016">
    <property type="entry name" value="TONB_DEPENDENT_REC_3"/>
    <property type="match status" value="1"/>
</dbReference>
<evidence type="ECO:0000256" key="7">
    <source>
        <dbReference type="ARBA" id="ARBA00023065"/>
    </source>
</evidence>
<evidence type="ECO:0000256" key="6">
    <source>
        <dbReference type="ARBA" id="ARBA00023004"/>
    </source>
</evidence>
<feature type="domain" description="TonB-dependent receptor-like beta-barrel" evidence="14">
    <location>
        <begin position="328"/>
        <end position="744"/>
    </location>
</feature>
<dbReference type="PANTHER" id="PTHR32552">
    <property type="entry name" value="FERRICHROME IRON RECEPTOR-RELATED"/>
    <property type="match status" value="1"/>
</dbReference>
<comment type="subcellular location">
    <subcellularLocation>
        <location evidence="1 11">Cell outer membrane</location>
        <topology evidence="1 11">Multi-pass membrane protein</topology>
    </subcellularLocation>
</comment>
<dbReference type="Gene3D" id="2.40.170.20">
    <property type="entry name" value="TonB-dependent receptor, beta-barrel domain"/>
    <property type="match status" value="2"/>
</dbReference>
<keyword evidence="7" id="KW-0406">Ion transport</keyword>
<keyword evidence="2 11" id="KW-0813">Transport</keyword>
<dbReference type="EMBL" id="CP000699">
    <property type="protein sequence ID" value="ABQ70519.1"/>
    <property type="molecule type" value="Genomic_DNA"/>
</dbReference>
<proteinExistence type="inferred from homology"/>
<gene>
    <name evidence="16" type="ordered locus">Swit_4179</name>
</gene>
<evidence type="ECO:0000256" key="12">
    <source>
        <dbReference type="RuleBase" id="RU003357"/>
    </source>
</evidence>
<keyword evidence="3 11" id="KW-1134">Transmembrane beta strand</keyword>
<dbReference type="AlphaFoldDB" id="A0A9J9LFJ1"/>
<evidence type="ECO:0000256" key="13">
    <source>
        <dbReference type="SAM" id="SignalP"/>
    </source>
</evidence>
<keyword evidence="13" id="KW-0732">Signal</keyword>
<accession>A0A9J9LFJ1</accession>
<feature type="domain" description="TonB-dependent receptor plug" evidence="15">
    <location>
        <begin position="60"/>
        <end position="167"/>
    </location>
</feature>
<evidence type="ECO:0000256" key="8">
    <source>
        <dbReference type="ARBA" id="ARBA00023077"/>
    </source>
</evidence>
<dbReference type="InterPro" id="IPR012910">
    <property type="entry name" value="Plug_dom"/>
</dbReference>
<keyword evidence="16" id="KW-0675">Receptor</keyword>
<evidence type="ECO:0000256" key="3">
    <source>
        <dbReference type="ARBA" id="ARBA00022452"/>
    </source>
</evidence>
<dbReference type="InterPro" id="IPR039426">
    <property type="entry name" value="TonB-dep_rcpt-like"/>
</dbReference>
<reference evidence="16 17" key="1">
    <citation type="journal article" date="2010" name="J. Bacteriol.">
        <title>Genome sequence of the dioxin-mineralizing bacterium Sphingomonas wittichii RW1.</title>
        <authorList>
            <person name="Miller T.R."/>
            <person name="Delcher A.L."/>
            <person name="Salzberg S.L."/>
            <person name="Saunders E."/>
            <person name="Detter J.C."/>
            <person name="Halden R.U."/>
        </authorList>
    </citation>
    <scope>NUCLEOTIDE SEQUENCE [LARGE SCALE GENOMIC DNA]</scope>
    <source>
        <strain evidence="17">DSM 6014 / CCUG 31198 / JCM 15750 / NBRC 105917 / EY 4224 / RW1</strain>
    </source>
</reference>
<protein>
    <submittedName>
        <fullName evidence="16">TonB-dependent receptor</fullName>
    </submittedName>
</protein>
<comment type="similarity">
    <text evidence="11 12">Belongs to the TonB-dependent receptor family.</text>
</comment>
<keyword evidence="17" id="KW-1185">Reference proteome</keyword>
<dbReference type="GO" id="GO:0006826">
    <property type="term" value="P:iron ion transport"/>
    <property type="evidence" value="ECO:0007669"/>
    <property type="project" value="UniProtKB-KW"/>
</dbReference>
<evidence type="ECO:0000256" key="2">
    <source>
        <dbReference type="ARBA" id="ARBA00022448"/>
    </source>
</evidence>
<dbReference type="GO" id="GO:0009279">
    <property type="term" value="C:cell outer membrane"/>
    <property type="evidence" value="ECO:0007669"/>
    <property type="project" value="UniProtKB-SubCell"/>
</dbReference>
<dbReference type="KEGG" id="swi:Swit_4179"/>
<keyword evidence="4" id="KW-0410">Iron transport</keyword>
<dbReference type="Proteomes" id="UP000001989">
    <property type="component" value="Chromosome"/>
</dbReference>
<feature type="chain" id="PRO_5039896505" evidence="13">
    <location>
        <begin position="36"/>
        <end position="782"/>
    </location>
</feature>
<keyword evidence="9 11" id="KW-0472">Membrane</keyword>
<dbReference type="InterPro" id="IPR036942">
    <property type="entry name" value="Beta-barrel_TonB_sf"/>
</dbReference>
<evidence type="ECO:0000256" key="11">
    <source>
        <dbReference type="PROSITE-ProRule" id="PRU01360"/>
    </source>
</evidence>
<evidence type="ECO:0000256" key="1">
    <source>
        <dbReference type="ARBA" id="ARBA00004571"/>
    </source>
</evidence>
<evidence type="ECO:0000256" key="10">
    <source>
        <dbReference type="ARBA" id="ARBA00023237"/>
    </source>
</evidence>
<organism evidence="16 17">
    <name type="scientific">Rhizorhabdus wittichii (strain DSM 6014 / CCUG 31198 / JCM 15750 / NBRC 105917 / EY 4224 / RW1)</name>
    <name type="common">Sphingomonas wittichii</name>
    <dbReference type="NCBI Taxonomy" id="392499"/>
    <lineage>
        <taxon>Bacteria</taxon>
        <taxon>Pseudomonadati</taxon>
        <taxon>Pseudomonadota</taxon>
        <taxon>Alphaproteobacteria</taxon>
        <taxon>Sphingomonadales</taxon>
        <taxon>Sphingomonadaceae</taxon>
        <taxon>Rhizorhabdus</taxon>
    </lineage>
</organism>
<keyword evidence="10 11" id="KW-0998">Cell outer membrane</keyword>
<dbReference type="Pfam" id="PF07715">
    <property type="entry name" value="Plug"/>
    <property type="match status" value="1"/>
</dbReference>
<evidence type="ECO:0000259" key="14">
    <source>
        <dbReference type="Pfam" id="PF00593"/>
    </source>
</evidence>
<evidence type="ECO:0000256" key="5">
    <source>
        <dbReference type="ARBA" id="ARBA00022692"/>
    </source>
</evidence>
<feature type="signal peptide" evidence="13">
    <location>
        <begin position="1"/>
        <end position="35"/>
    </location>
</feature>
<evidence type="ECO:0000313" key="17">
    <source>
        <dbReference type="Proteomes" id="UP000001989"/>
    </source>
</evidence>
<dbReference type="PANTHER" id="PTHR32552:SF81">
    <property type="entry name" value="TONB-DEPENDENT OUTER MEMBRANE RECEPTOR"/>
    <property type="match status" value="1"/>
</dbReference>
<dbReference type="Pfam" id="PF00593">
    <property type="entry name" value="TonB_dep_Rec_b-barrel"/>
    <property type="match status" value="1"/>
</dbReference>
<dbReference type="InterPro" id="IPR000531">
    <property type="entry name" value="Beta-barrel_TonB"/>
</dbReference>
<name>A0A9J9LFJ1_RHIWR</name>
<keyword evidence="8 12" id="KW-0798">TonB box</keyword>
<sequence>MVFGCFVSRAFSGVRSIGLTAGCSLLPLMAPGALAQVAAPQAGDQNDDIVVTAQKRSQNLQDVGITMAAISGDKLRDNAITTSTEIAKIIPGISVSGVAGGQFTTFVIRGVTQSDFGDHTEAPTAVYLDEGYIASGQGQSFALFDLERVEALKGPQGTLFGRNATGGLVHFISRKPTQELDGFVQGTYGSYNQTRLEAAIGGGLGDKVSVRAAGLFNSHKPVLKNLYLRADGRRADGEWTDHTVAGRFHLEFQPTETLKILFTAHAGESRKSTSPYDQRASVPVLDGSGRVIDSIFAAPTETRFAIIPPGAINVDPSLIGIRPVPGGDWGGYRGGDPEALTVTKNFSDRDGNRFRMWGGSAKVSYELGDLNLVSITDYKKVTKRVYMDIDASPRNDLVFPALAETANFSEELRLSRDSGRFRWIVGAYYLNIDTNAETGFLINAPLDATIRELIPNSVYIRDLTSLRTKSYSLFAQAEYDLSDVLTIIAGARGTQENKDFTYRTDQLVRATFASNLRNFADGDNRMLWSGKAQLNWKPVEDVLIYGGINRGVKAGSWNAPLAGNPVITDAQLAYKPEVLTSYEVGLKTTFWDGRGRFNAAAFYYDYHDYQASLFLGLAQRILNADATIKGLEAEFAIKPVPGLDIQISGAFTDTNVEDVNVNGIVRDRESAYAPRWTGNASARYRVPVGFGQVYAQVDASYSGRFYYSLTNFTSTRVNRYVIPNAEIGFTSLDGRFSLAAFARNFTDKRYIAVGADLSGFGGYSEQSYGNPRWLGIRAGYTF</sequence>